<dbReference type="InterPro" id="IPR049739">
    <property type="entry name" value="YraL-like"/>
</dbReference>
<dbReference type="EMBL" id="VSSQ01020815">
    <property type="protein sequence ID" value="MPM65975.1"/>
    <property type="molecule type" value="Genomic_DNA"/>
</dbReference>
<sequence length="89" mass="10544">MKYVKVENVLPDNLIKEIQKYIQGEYIYIPSPPNTRKKWGESSGNREHIRKRNEDICGKYRSGCKIKDLAEEYYLSVESIKRIVYKKSS</sequence>
<evidence type="ECO:0000313" key="1">
    <source>
        <dbReference type="EMBL" id="MPM65975.1"/>
    </source>
</evidence>
<dbReference type="PANTHER" id="PTHR37812:SF1">
    <property type="entry name" value="MU-LIKE PROPHAGE FLUMU PROTEIN C"/>
    <property type="match status" value="1"/>
</dbReference>
<dbReference type="PANTHER" id="PTHR37812">
    <property type="entry name" value="MU-LIKE PROPHAGE FLUMU PROTEIN C"/>
    <property type="match status" value="1"/>
</dbReference>
<organism evidence="1">
    <name type="scientific">bioreactor metagenome</name>
    <dbReference type="NCBI Taxonomy" id="1076179"/>
    <lineage>
        <taxon>unclassified sequences</taxon>
        <taxon>metagenomes</taxon>
        <taxon>ecological metagenomes</taxon>
    </lineage>
</organism>
<dbReference type="NCBIfam" id="NF040785">
    <property type="entry name" value="CD3324_fam"/>
    <property type="match status" value="1"/>
</dbReference>
<reference evidence="1" key="1">
    <citation type="submission" date="2019-08" db="EMBL/GenBank/DDBJ databases">
        <authorList>
            <person name="Kucharzyk K."/>
            <person name="Murdoch R.W."/>
            <person name="Higgins S."/>
            <person name="Loffler F."/>
        </authorList>
    </citation>
    <scope>NUCLEOTIDE SEQUENCE</scope>
</reference>
<protein>
    <recommendedName>
        <fullName evidence="2">Mor transcription activator domain-containing protein</fullName>
    </recommendedName>
</protein>
<dbReference type="InterPro" id="IPR052411">
    <property type="entry name" value="c-mor_Regulatory_Protein"/>
</dbReference>
<dbReference type="AlphaFoldDB" id="A0A645BKV4"/>
<gene>
    <name evidence="1" type="ORF">SDC9_112879</name>
</gene>
<proteinExistence type="predicted"/>
<dbReference type="SUPFAM" id="SSF46689">
    <property type="entry name" value="Homeodomain-like"/>
    <property type="match status" value="1"/>
</dbReference>
<evidence type="ECO:0008006" key="2">
    <source>
        <dbReference type="Google" id="ProtNLM"/>
    </source>
</evidence>
<comment type="caution">
    <text evidence="1">The sequence shown here is derived from an EMBL/GenBank/DDBJ whole genome shotgun (WGS) entry which is preliminary data.</text>
</comment>
<dbReference type="InterPro" id="IPR009057">
    <property type="entry name" value="Homeodomain-like_sf"/>
</dbReference>
<name>A0A645BKV4_9ZZZZ</name>
<accession>A0A645BKV4</accession>